<dbReference type="AlphaFoldDB" id="A0A0D2L5Y2"/>
<dbReference type="Proteomes" id="UP000054270">
    <property type="component" value="Unassembled WGS sequence"/>
</dbReference>
<gene>
    <name evidence="2" type="ORF">HYPSUDRAFT_202289</name>
</gene>
<feature type="region of interest" description="Disordered" evidence="1">
    <location>
        <begin position="144"/>
        <end position="191"/>
    </location>
</feature>
<accession>A0A0D2L5Y2</accession>
<dbReference type="EMBL" id="KN817551">
    <property type="protein sequence ID" value="KJA22272.1"/>
    <property type="molecule type" value="Genomic_DNA"/>
</dbReference>
<keyword evidence="3" id="KW-1185">Reference proteome</keyword>
<evidence type="ECO:0000313" key="3">
    <source>
        <dbReference type="Proteomes" id="UP000054270"/>
    </source>
</evidence>
<feature type="compositionally biased region" description="Basic residues" evidence="1">
    <location>
        <begin position="153"/>
        <end position="163"/>
    </location>
</feature>
<sequence length="191" mass="21343">MPANLHSITTIPPGERTASNAVIHVRHLFAGCSRSNRASSEYFDEDILFWTQLSALEIENILQFPTAEVLPPPGPPVPASHPRALGRHHRQAMAAAEVRLPSAYPAQAGRACQVREGEQRHSDAYVQQWVDALPLPWGQYDPIYTADHAPPSRTRRDKHRRSSRLGARPHGEGKRRRSDAHIQQLADALPR</sequence>
<protein>
    <submittedName>
        <fullName evidence="2">Uncharacterized protein</fullName>
    </submittedName>
</protein>
<organism evidence="2 3">
    <name type="scientific">Hypholoma sublateritium (strain FD-334 SS-4)</name>
    <dbReference type="NCBI Taxonomy" id="945553"/>
    <lineage>
        <taxon>Eukaryota</taxon>
        <taxon>Fungi</taxon>
        <taxon>Dikarya</taxon>
        <taxon>Basidiomycota</taxon>
        <taxon>Agaricomycotina</taxon>
        <taxon>Agaricomycetes</taxon>
        <taxon>Agaricomycetidae</taxon>
        <taxon>Agaricales</taxon>
        <taxon>Agaricineae</taxon>
        <taxon>Strophariaceae</taxon>
        <taxon>Hypholoma</taxon>
    </lineage>
</organism>
<name>A0A0D2L5Y2_HYPSF</name>
<evidence type="ECO:0000313" key="2">
    <source>
        <dbReference type="EMBL" id="KJA22272.1"/>
    </source>
</evidence>
<reference evidence="3" key="1">
    <citation type="submission" date="2014-04" db="EMBL/GenBank/DDBJ databases">
        <title>Evolutionary Origins and Diversification of the Mycorrhizal Mutualists.</title>
        <authorList>
            <consortium name="DOE Joint Genome Institute"/>
            <consortium name="Mycorrhizal Genomics Consortium"/>
            <person name="Kohler A."/>
            <person name="Kuo A."/>
            <person name="Nagy L.G."/>
            <person name="Floudas D."/>
            <person name="Copeland A."/>
            <person name="Barry K.W."/>
            <person name="Cichocki N."/>
            <person name="Veneault-Fourrey C."/>
            <person name="LaButti K."/>
            <person name="Lindquist E.A."/>
            <person name="Lipzen A."/>
            <person name="Lundell T."/>
            <person name="Morin E."/>
            <person name="Murat C."/>
            <person name="Riley R."/>
            <person name="Ohm R."/>
            <person name="Sun H."/>
            <person name="Tunlid A."/>
            <person name="Henrissat B."/>
            <person name="Grigoriev I.V."/>
            <person name="Hibbett D.S."/>
            <person name="Martin F."/>
        </authorList>
    </citation>
    <scope>NUCLEOTIDE SEQUENCE [LARGE SCALE GENOMIC DNA]</scope>
    <source>
        <strain evidence="3">FD-334 SS-4</strain>
    </source>
</reference>
<evidence type="ECO:0000256" key="1">
    <source>
        <dbReference type="SAM" id="MobiDB-lite"/>
    </source>
</evidence>
<proteinExistence type="predicted"/>